<accession>A0ABR3IYX9</accession>
<evidence type="ECO:0000256" key="1">
    <source>
        <dbReference type="SAM" id="MobiDB-lite"/>
    </source>
</evidence>
<comment type="caution">
    <text evidence="2">The sequence shown here is derived from an EMBL/GenBank/DDBJ whole genome shotgun (WGS) entry which is preliminary data.</text>
</comment>
<dbReference type="Proteomes" id="UP001556367">
    <property type="component" value="Unassembled WGS sequence"/>
</dbReference>
<gene>
    <name evidence="2" type="ORF">HGRIS_011084</name>
</gene>
<dbReference type="EMBL" id="JASNQZ010000014">
    <property type="protein sequence ID" value="KAL0948524.1"/>
    <property type="molecule type" value="Genomic_DNA"/>
</dbReference>
<evidence type="ECO:0000313" key="2">
    <source>
        <dbReference type="EMBL" id="KAL0948524.1"/>
    </source>
</evidence>
<feature type="region of interest" description="Disordered" evidence="1">
    <location>
        <begin position="237"/>
        <end position="275"/>
    </location>
</feature>
<organism evidence="2 3">
    <name type="scientific">Hohenbuehelia grisea</name>
    <dbReference type="NCBI Taxonomy" id="104357"/>
    <lineage>
        <taxon>Eukaryota</taxon>
        <taxon>Fungi</taxon>
        <taxon>Dikarya</taxon>
        <taxon>Basidiomycota</taxon>
        <taxon>Agaricomycotina</taxon>
        <taxon>Agaricomycetes</taxon>
        <taxon>Agaricomycetidae</taxon>
        <taxon>Agaricales</taxon>
        <taxon>Pleurotineae</taxon>
        <taxon>Pleurotaceae</taxon>
        <taxon>Hohenbuehelia</taxon>
    </lineage>
</organism>
<reference evidence="3" key="1">
    <citation type="submission" date="2024-06" db="EMBL/GenBank/DDBJ databases">
        <title>Multi-omics analyses provide insights into the biosynthesis of the anticancer antibiotic pleurotin in Hohenbuehelia grisea.</title>
        <authorList>
            <person name="Weaver J.A."/>
            <person name="Alberti F."/>
        </authorList>
    </citation>
    <scope>NUCLEOTIDE SEQUENCE [LARGE SCALE GENOMIC DNA]</scope>
    <source>
        <strain evidence="3">T-177</strain>
    </source>
</reference>
<evidence type="ECO:0000313" key="3">
    <source>
        <dbReference type="Proteomes" id="UP001556367"/>
    </source>
</evidence>
<keyword evidence="3" id="KW-1185">Reference proteome</keyword>
<protein>
    <submittedName>
        <fullName evidence="2">Uncharacterized protein</fullName>
    </submittedName>
</protein>
<proteinExistence type="predicted"/>
<feature type="compositionally biased region" description="Acidic residues" evidence="1">
    <location>
        <begin position="257"/>
        <end position="275"/>
    </location>
</feature>
<sequence>MLSALTSSLSTLWRSQDSRLYIDKIFVRSGRYANWEPAREIQLGDYGEIDRSSGEFHKRGNIFVDPMTKDLVSEFTIKDGATDDKQIFVSLGTSKLDFEAGPTVDLGGLADASIKEQFEFTRSRGAALVMHQPTPKSLEGNFEVLPKDHLRGMYLVTEVTVCPDYFMFLSEKTTGTLKLVLQASCPIIGAAVGGEAGAAWQHKGVGGVCKHGTSQTYTPLYYAKKIDRRVNARRGFEKHDPNEYWMPSTPPWKALDSDGEEELSDSDDEEDEAED</sequence>
<name>A0ABR3IYX9_9AGAR</name>